<dbReference type="FunFam" id="3.30.70.100:FF:000005">
    <property type="entry name" value="Copper-exporting P-type ATPase A"/>
    <property type="match status" value="1"/>
</dbReference>
<dbReference type="InterPro" id="IPR059000">
    <property type="entry name" value="ATPase_P-type_domA"/>
</dbReference>
<dbReference type="NCBIfam" id="TIGR01494">
    <property type="entry name" value="ATPase_P-type"/>
    <property type="match status" value="2"/>
</dbReference>
<dbReference type="SFLD" id="SFLDF00027">
    <property type="entry name" value="p-type_atpase"/>
    <property type="match status" value="1"/>
</dbReference>
<evidence type="ECO:0000256" key="13">
    <source>
        <dbReference type="RuleBase" id="RU362081"/>
    </source>
</evidence>
<dbReference type="Gene3D" id="3.40.1110.10">
    <property type="entry name" value="Calcium-transporting ATPase, cytoplasmic domain N"/>
    <property type="match status" value="1"/>
</dbReference>
<dbReference type="Proteomes" id="UP000315759">
    <property type="component" value="Unassembled WGS sequence"/>
</dbReference>
<feature type="transmembrane region" description="Helical" evidence="13">
    <location>
        <begin position="360"/>
        <end position="380"/>
    </location>
</feature>
<evidence type="ECO:0000256" key="10">
    <source>
        <dbReference type="ARBA" id="ARBA00023136"/>
    </source>
</evidence>
<dbReference type="Pfam" id="PF00702">
    <property type="entry name" value="Hydrolase"/>
    <property type="match status" value="1"/>
</dbReference>
<dbReference type="SUPFAM" id="SSF55008">
    <property type="entry name" value="HMA, heavy metal-associated domain"/>
    <property type="match status" value="1"/>
</dbReference>
<dbReference type="InterPro" id="IPR001757">
    <property type="entry name" value="P_typ_ATPase"/>
</dbReference>
<feature type="transmembrane region" description="Helical" evidence="13">
    <location>
        <begin position="128"/>
        <end position="145"/>
    </location>
</feature>
<dbReference type="InterPro" id="IPR036163">
    <property type="entry name" value="HMA_dom_sf"/>
</dbReference>
<dbReference type="FunFam" id="2.70.150.10:FF:000002">
    <property type="entry name" value="Copper-transporting ATPase 1, putative"/>
    <property type="match status" value="1"/>
</dbReference>
<dbReference type="GO" id="GO:0005507">
    <property type="term" value="F:copper ion binding"/>
    <property type="evidence" value="ECO:0007669"/>
    <property type="project" value="TreeGrafter"/>
</dbReference>
<dbReference type="GO" id="GO:0005886">
    <property type="term" value="C:plasma membrane"/>
    <property type="evidence" value="ECO:0007669"/>
    <property type="project" value="UniProtKB-SubCell"/>
</dbReference>
<keyword evidence="8" id="KW-1278">Translocase</keyword>
<feature type="transmembrane region" description="Helical" evidence="13">
    <location>
        <begin position="208"/>
        <end position="226"/>
    </location>
</feature>
<dbReference type="PROSITE" id="PS00154">
    <property type="entry name" value="ATPASE_E1_E2"/>
    <property type="match status" value="1"/>
</dbReference>
<evidence type="ECO:0000313" key="16">
    <source>
        <dbReference type="Proteomes" id="UP000315759"/>
    </source>
</evidence>
<evidence type="ECO:0000256" key="4">
    <source>
        <dbReference type="ARBA" id="ARBA00022692"/>
    </source>
</evidence>
<dbReference type="Gene3D" id="2.70.150.10">
    <property type="entry name" value="Calcium-transporting ATPase, cytoplasmic transduction domain A"/>
    <property type="match status" value="1"/>
</dbReference>
<evidence type="ECO:0000256" key="3">
    <source>
        <dbReference type="ARBA" id="ARBA00022475"/>
    </source>
</evidence>
<accession>A0A544VS11</accession>
<dbReference type="SUPFAM" id="SSF81665">
    <property type="entry name" value="Calcium ATPase, transmembrane domain M"/>
    <property type="match status" value="1"/>
</dbReference>
<keyword evidence="6 13" id="KW-0547">Nucleotide-binding</keyword>
<dbReference type="PROSITE" id="PS50846">
    <property type="entry name" value="HMA_2"/>
    <property type="match status" value="1"/>
</dbReference>
<evidence type="ECO:0000256" key="6">
    <source>
        <dbReference type="ARBA" id="ARBA00022741"/>
    </source>
</evidence>
<dbReference type="InterPro" id="IPR017969">
    <property type="entry name" value="Heavy-metal-associated_CS"/>
</dbReference>
<feature type="transmembrane region" description="Helical" evidence="13">
    <location>
        <begin position="729"/>
        <end position="747"/>
    </location>
</feature>
<comment type="subcellular location">
    <subcellularLocation>
        <location evidence="1">Cell membrane</location>
        <topology evidence="1">Multi-pass membrane protein</topology>
    </subcellularLocation>
</comment>
<dbReference type="PRINTS" id="PR00943">
    <property type="entry name" value="CUATPASE"/>
</dbReference>
<keyword evidence="3 13" id="KW-1003">Cell membrane</keyword>
<dbReference type="PANTHER" id="PTHR43520:SF8">
    <property type="entry name" value="P-TYPE CU(+) TRANSPORTER"/>
    <property type="match status" value="1"/>
</dbReference>
<dbReference type="NCBIfam" id="TIGR01525">
    <property type="entry name" value="ATPase-IB_hvy"/>
    <property type="match status" value="1"/>
</dbReference>
<protein>
    <recommendedName>
        <fullName evidence="12">Cation-transporting P-type ATPase B</fullName>
    </recommendedName>
</protein>
<dbReference type="CDD" id="cd00371">
    <property type="entry name" value="HMA"/>
    <property type="match status" value="1"/>
</dbReference>
<comment type="catalytic activity">
    <reaction evidence="11">
        <text>ATP + H2O = ADP + phosphate + H(+)</text>
        <dbReference type="Rhea" id="RHEA:13065"/>
        <dbReference type="ChEBI" id="CHEBI:15377"/>
        <dbReference type="ChEBI" id="CHEBI:15378"/>
        <dbReference type="ChEBI" id="CHEBI:30616"/>
        <dbReference type="ChEBI" id="CHEBI:43474"/>
        <dbReference type="ChEBI" id="CHEBI:456216"/>
    </reaction>
</comment>
<keyword evidence="10 13" id="KW-0472">Membrane</keyword>
<dbReference type="GO" id="GO:0016887">
    <property type="term" value="F:ATP hydrolysis activity"/>
    <property type="evidence" value="ECO:0007669"/>
    <property type="project" value="InterPro"/>
</dbReference>
<dbReference type="PRINTS" id="PR00119">
    <property type="entry name" value="CATATPASE"/>
</dbReference>
<feature type="transmembrane region" description="Helical" evidence="13">
    <location>
        <begin position="386"/>
        <end position="409"/>
    </location>
</feature>
<reference evidence="15 16" key="1">
    <citation type="submission" date="2018-10" db="EMBL/GenBank/DDBJ databases">
        <title>Draft genome of Mycobacterium hodleri strain B.</title>
        <authorList>
            <person name="Amande T.J."/>
            <person name="Mcgenity T.J."/>
        </authorList>
    </citation>
    <scope>NUCLEOTIDE SEQUENCE [LARGE SCALE GENOMIC DNA]</scope>
    <source>
        <strain evidence="15 16">B</strain>
    </source>
</reference>
<evidence type="ECO:0000256" key="5">
    <source>
        <dbReference type="ARBA" id="ARBA00022723"/>
    </source>
</evidence>
<dbReference type="InterPro" id="IPR023299">
    <property type="entry name" value="ATPase_P-typ_cyto_dom_N"/>
</dbReference>
<dbReference type="InterPro" id="IPR036412">
    <property type="entry name" value="HAD-like_sf"/>
</dbReference>
<dbReference type="RefSeq" id="WP_142555650.1">
    <property type="nucleotide sequence ID" value="NZ_VIFX01000060.1"/>
</dbReference>
<dbReference type="InterPro" id="IPR018303">
    <property type="entry name" value="ATPase_P-typ_P_site"/>
</dbReference>
<dbReference type="CDD" id="cd02094">
    <property type="entry name" value="P-type_ATPase_Cu-like"/>
    <property type="match status" value="1"/>
</dbReference>
<dbReference type="EMBL" id="VIFX01000060">
    <property type="protein sequence ID" value="TQR82767.1"/>
    <property type="molecule type" value="Genomic_DNA"/>
</dbReference>
<dbReference type="PROSITE" id="PS01229">
    <property type="entry name" value="COF_2"/>
    <property type="match status" value="1"/>
</dbReference>
<feature type="domain" description="HMA" evidence="14">
    <location>
        <begin position="14"/>
        <end position="78"/>
    </location>
</feature>
<dbReference type="GO" id="GO:0005524">
    <property type="term" value="F:ATP binding"/>
    <property type="evidence" value="ECO:0007669"/>
    <property type="project" value="UniProtKB-UniRule"/>
</dbReference>
<keyword evidence="16" id="KW-1185">Reference proteome</keyword>
<evidence type="ECO:0000256" key="11">
    <source>
        <dbReference type="ARBA" id="ARBA00049360"/>
    </source>
</evidence>
<sequence length="778" mass="80293">MSTTDHIAAPSHPRSIELTIGGMTCASCAARIEKKLNKLDGVSASVNYATEKAKISFPDEVEPADLIATVEATGYTATAPATTTPDTDADQAEPDEATAWRTRLLVSLALTVPVVVLSMVPAWQFTNWQWLALTLASPVVVWGALPFHRAAWANARHGAATMDTLISLGVGAAYLWSLWALFFGHAGMPGMRMSFSLLPDAASGAEHIYLEVAAAVTVFILAGRYFEARAKSQSGAALRALLHMGAKDVAVLRGGSEIRIPTAQLAVGDLFVVRPGEKIATDGVITDGASAVDASMLTGEPVPVEVRPGDHVTGATVNAGGRLVVEATRIGADTQLAQMARLVEDAQNGKASVQRLADRVSAIFVPIVIALSLLTLAAWLTTGHSATAAFTAAVAVLIIACPCALGLATPTALLVGTGRGAQLGILIRGPQILESTRRVDTIVLDKTGTVTTGRMSLIGVHPADGETATNVLVLAGALEDASQHPIAHAIAAAAAPTDGTPLPSVESFTAHDGYGVSGVVAGHALLVGRRSWLTDDWSLATPDALLDSAETAEALGHTPVWVAWDGAMRAVIVVADTVKDSSAEAISQFRELGLRPVLLTGDNRRAAQAVAAQVGIDAADVIAEVLPADKVNAVKDLQARGRVVAMVGDGVNDAAALVQADLGLAMGTGTDVAIEASDITLVRGDLRAAADAIRLSRATLKTIKGNLFWAFAYNVAALPLAALGLLNPLIAGAAMAFSSVFVVTNSLRLRRFATASNLTPAAAAGTTPTRSPVGTTPK</sequence>
<keyword evidence="5 13" id="KW-0479">Metal-binding</keyword>
<dbReference type="Gene3D" id="3.40.50.1000">
    <property type="entry name" value="HAD superfamily/HAD-like"/>
    <property type="match status" value="1"/>
</dbReference>
<dbReference type="AlphaFoldDB" id="A0A544VS11"/>
<evidence type="ECO:0000256" key="2">
    <source>
        <dbReference type="ARBA" id="ARBA00006024"/>
    </source>
</evidence>
<dbReference type="InterPro" id="IPR027256">
    <property type="entry name" value="P-typ_ATPase_IB"/>
</dbReference>
<dbReference type="GO" id="GO:0043682">
    <property type="term" value="F:P-type divalent copper transporter activity"/>
    <property type="evidence" value="ECO:0007669"/>
    <property type="project" value="TreeGrafter"/>
</dbReference>
<dbReference type="InterPro" id="IPR044492">
    <property type="entry name" value="P_typ_ATPase_HD_dom"/>
</dbReference>
<evidence type="ECO:0000313" key="15">
    <source>
        <dbReference type="EMBL" id="TQR82767.1"/>
    </source>
</evidence>
<dbReference type="Gene3D" id="3.30.70.100">
    <property type="match status" value="1"/>
</dbReference>
<evidence type="ECO:0000256" key="12">
    <source>
        <dbReference type="ARBA" id="ARBA00074171"/>
    </source>
</evidence>
<feature type="transmembrane region" description="Helical" evidence="13">
    <location>
        <begin position="165"/>
        <end position="188"/>
    </location>
</feature>
<gene>
    <name evidence="15" type="ORF">D8S82_30375</name>
</gene>
<dbReference type="PANTHER" id="PTHR43520">
    <property type="entry name" value="ATP7, ISOFORM B"/>
    <property type="match status" value="1"/>
</dbReference>
<dbReference type="PROSITE" id="PS01047">
    <property type="entry name" value="HMA_1"/>
    <property type="match status" value="1"/>
</dbReference>
<keyword evidence="4 13" id="KW-0812">Transmembrane</keyword>
<dbReference type="NCBIfam" id="TIGR01511">
    <property type="entry name" value="ATPase-IB1_Cu"/>
    <property type="match status" value="1"/>
</dbReference>
<evidence type="ECO:0000259" key="14">
    <source>
        <dbReference type="PROSITE" id="PS50846"/>
    </source>
</evidence>
<dbReference type="InterPro" id="IPR008250">
    <property type="entry name" value="ATPase_P-typ_transduc_dom_A_sf"/>
</dbReference>
<organism evidence="15 16">
    <name type="scientific">Mycolicibacterium hodleri</name>
    <dbReference type="NCBI Taxonomy" id="49897"/>
    <lineage>
        <taxon>Bacteria</taxon>
        <taxon>Bacillati</taxon>
        <taxon>Actinomycetota</taxon>
        <taxon>Actinomycetes</taxon>
        <taxon>Mycobacteriales</taxon>
        <taxon>Mycobacteriaceae</taxon>
        <taxon>Mycolicibacterium</taxon>
    </lineage>
</organism>
<dbReference type="SUPFAM" id="SSF81653">
    <property type="entry name" value="Calcium ATPase, transduction domain A"/>
    <property type="match status" value="1"/>
</dbReference>
<name>A0A544VS11_9MYCO</name>
<dbReference type="SFLD" id="SFLDG00002">
    <property type="entry name" value="C1.7:_P-type_atpase_like"/>
    <property type="match status" value="1"/>
</dbReference>
<dbReference type="SUPFAM" id="SSF56784">
    <property type="entry name" value="HAD-like"/>
    <property type="match status" value="1"/>
</dbReference>
<dbReference type="Pfam" id="PF00122">
    <property type="entry name" value="E1-E2_ATPase"/>
    <property type="match status" value="1"/>
</dbReference>
<dbReference type="SFLD" id="SFLDS00003">
    <property type="entry name" value="Haloacid_Dehalogenase"/>
    <property type="match status" value="1"/>
</dbReference>
<dbReference type="GO" id="GO:0055070">
    <property type="term" value="P:copper ion homeostasis"/>
    <property type="evidence" value="ECO:0007669"/>
    <property type="project" value="TreeGrafter"/>
</dbReference>
<keyword evidence="9 13" id="KW-1133">Transmembrane helix</keyword>
<dbReference type="Pfam" id="PF00403">
    <property type="entry name" value="HMA"/>
    <property type="match status" value="1"/>
</dbReference>
<evidence type="ECO:0000256" key="8">
    <source>
        <dbReference type="ARBA" id="ARBA00022967"/>
    </source>
</evidence>
<evidence type="ECO:0000256" key="7">
    <source>
        <dbReference type="ARBA" id="ARBA00022840"/>
    </source>
</evidence>
<dbReference type="InterPro" id="IPR023298">
    <property type="entry name" value="ATPase_P-typ_TM_dom_sf"/>
</dbReference>
<dbReference type="InterPro" id="IPR023214">
    <property type="entry name" value="HAD_sf"/>
</dbReference>
<feature type="transmembrane region" description="Helical" evidence="13">
    <location>
        <begin position="104"/>
        <end position="122"/>
    </location>
</feature>
<evidence type="ECO:0000256" key="1">
    <source>
        <dbReference type="ARBA" id="ARBA00004651"/>
    </source>
</evidence>
<dbReference type="InterPro" id="IPR006121">
    <property type="entry name" value="HMA_dom"/>
</dbReference>
<proteinExistence type="inferred from homology"/>
<comment type="caution">
    <text evidence="15">The sequence shown here is derived from an EMBL/GenBank/DDBJ whole genome shotgun (WGS) entry which is preliminary data.</text>
</comment>
<feature type="transmembrane region" description="Helical" evidence="13">
    <location>
        <begin position="706"/>
        <end position="723"/>
    </location>
</feature>
<comment type="similarity">
    <text evidence="2 13">Belongs to the cation transport ATPase (P-type) (TC 3.A.3) family. Type IB subfamily.</text>
</comment>
<keyword evidence="7 13" id="KW-0067">ATP-binding</keyword>
<evidence type="ECO:0000256" key="9">
    <source>
        <dbReference type="ARBA" id="ARBA00022989"/>
    </source>
</evidence>